<name>A0ABU2MQA5_9ACTN</name>
<gene>
    <name evidence="2" type="ORF">RM590_11700</name>
</gene>
<protein>
    <submittedName>
        <fullName evidence="2">Uncharacterized protein</fullName>
    </submittedName>
</protein>
<evidence type="ECO:0000256" key="1">
    <source>
        <dbReference type="SAM" id="MobiDB-lite"/>
    </source>
</evidence>
<organism evidence="2 3">
    <name type="scientific">Streptomyces litchfieldiae</name>
    <dbReference type="NCBI Taxonomy" id="3075543"/>
    <lineage>
        <taxon>Bacteria</taxon>
        <taxon>Bacillati</taxon>
        <taxon>Actinomycetota</taxon>
        <taxon>Actinomycetes</taxon>
        <taxon>Kitasatosporales</taxon>
        <taxon>Streptomycetaceae</taxon>
        <taxon>Streptomyces</taxon>
    </lineage>
</organism>
<dbReference type="RefSeq" id="WP_311704405.1">
    <property type="nucleotide sequence ID" value="NZ_JAVREL010000005.1"/>
</dbReference>
<evidence type="ECO:0000313" key="2">
    <source>
        <dbReference type="EMBL" id="MDT0343274.1"/>
    </source>
</evidence>
<reference evidence="3" key="1">
    <citation type="submission" date="2023-07" db="EMBL/GenBank/DDBJ databases">
        <title>30 novel species of actinomycetes from the DSMZ collection.</title>
        <authorList>
            <person name="Nouioui I."/>
        </authorList>
    </citation>
    <scope>NUCLEOTIDE SEQUENCE [LARGE SCALE GENOMIC DNA]</scope>
    <source>
        <strain evidence="3">DSM 44938</strain>
    </source>
</reference>
<dbReference type="EMBL" id="JAVREL010000005">
    <property type="protein sequence ID" value="MDT0343274.1"/>
    <property type="molecule type" value="Genomic_DNA"/>
</dbReference>
<comment type="caution">
    <text evidence="2">The sequence shown here is derived from an EMBL/GenBank/DDBJ whole genome shotgun (WGS) entry which is preliminary data.</text>
</comment>
<evidence type="ECO:0000313" key="3">
    <source>
        <dbReference type="Proteomes" id="UP001183246"/>
    </source>
</evidence>
<feature type="compositionally biased region" description="Low complexity" evidence="1">
    <location>
        <begin position="57"/>
        <end position="74"/>
    </location>
</feature>
<keyword evidence="3" id="KW-1185">Reference proteome</keyword>
<accession>A0ABU2MQA5</accession>
<proteinExistence type="predicted"/>
<dbReference type="Proteomes" id="UP001183246">
    <property type="component" value="Unassembled WGS sequence"/>
</dbReference>
<sequence length="74" mass="7322">MSTATVHPAGVSSTHTSAVAGTVHLLGTALRAVGVMASAAFEVVVLGRVEEEAPRYASSISSPAASSSPASTIR</sequence>
<feature type="region of interest" description="Disordered" evidence="1">
    <location>
        <begin position="53"/>
        <end position="74"/>
    </location>
</feature>